<name>A0A124E4P1_MYCFO</name>
<dbReference type="Proteomes" id="UP000069705">
    <property type="component" value="Unassembled WGS sequence"/>
</dbReference>
<organism evidence="2 3">
    <name type="scientific">Mycolicibacterium fortuitum subsp. acetamidolyticum</name>
    <dbReference type="NCBI Taxonomy" id="144550"/>
    <lineage>
        <taxon>Bacteria</taxon>
        <taxon>Bacillati</taxon>
        <taxon>Actinomycetota</taxon>
        <taxon>Actinomycetes</taxon>
        <taxon>Mycobacteriales</taxon>
        <taxon>Mycobacteriaceae</taxon>
        <taxon>Mycolicibacterium</taxon>
    </lineage>
</organism>
<feature type="region of interest" description="Disordered" evidence="1">
    <location>
        <begin position="13"/>
        <end position="41"/>
    </location>
</feature>
<evidence type="ECO:0000313" key="3">
    <source>
        <dbReference type="Proteomes" id="UP000069705"/>
    </source>
</evidence>
<evidence type="ECO:0000256" key="1">
    <source>
        <dbReference type="SAM" id="MobiDB-lite"/>
    </source>
</evidence>
<accession>A0A124E4P1</accession>
<sequence>MLLVPMQMQRNVHRRNESRGVSAGVHTSPMPSSEDRDRRAADLRERAALVRRDGWEQYENTWSSGEVAGVRAVLGESGALDTAVELWAPTLWGAGPADADARTGYRSTRKWFAAVAQDDAMEMTEAERARLAASNAAISDLAGALLSRDREGADAAFAAIQQANTKLDREALLDKIHMPRDAEGFEDGLRRIMVRIPDGWGRWIGCSRGWYPIIIELDEAMAAIDPDYELHQVKEKLGGLRYYFGVSEGTSKADRQRMDELVDAAEEKCEATCELCGDPGIRHTTPHGWLKTLCAGCAVASEKGYEPLGELVNDLAPDRRGLWRVTCYGDGPDSHWDMTHGEVSIIDGERYRDFEVLALPSVLRTWRIRLPDGTEVESGTIAAIERVR</sequence>
<protein>
    <submittedName>
        <fullName evidence="2">Uncharacterized protein</fullName>
    </submittedName>
</protein>
<reference evidence="3" key="2">
    <citation type="submission" date="2016-02" db="EMBL/GenBank/DDBJ databases">
        <title>Draft genome sequence of five rapidly growing Mycobacterium species.</title>
        <authorList>
            <person name="Katahira K."/>
            <person name="Gotou Y."/>
            <person name="Iida K."/>
            <person name="Ogura Y."/>
            <person name="Hayashi T."/>
        </authorList>
    </citation>
    <scope>NUCLEOTIDE SEQUENCE [LARGE SCALE GENOMIC DNA]</scope>
    <source>
        <strain evidence="3">JCM6368</strain>
    </source>
</reference>
<comment type="caution">
    <text evidence="2">The sequence shown here is derived from an EMBL/GenBank/DDBJ whole genome shotgun (WGS) entry which is preliminary data.</text>
</comment>
<evidence type="ECO:0000313" key="2">
    <source>
        <dbReference type="EMBL" id="GAT03726.1"/>
    </source>
</evidence>
<proteinExistence type="predicted"/>
<dbReference type="EMBL" id="BCSZ01000035">
    <property type="protein sequence ID" value="GAT03726.1"/>
    <property type="molecule type" value="Genomic_DNA"/>
</dbReference>
<reference evidence="2 3" key="1">
    <citation type="journal article" date="2016" name="Genome Announc.">
        <title>Draft Genome Sequences of Five Rapidly Growing Mycobacterium Species, M. thermoresistibile, M. fortuitum subsp. acetamidolyticum, M. canariasense, M. brisbanense, and M. novocastrense.</title>
        <authorList>
            <person name="Katahira K."/>
            <person name="Ogura Y."/>
            <person name="Gotoh Y."/>
            <person name="Hayashi T."/>
        </authorList>
    </citation>
    <scope>NUCLEOTIDE SEQUENCE [LARGE SCALE GENOMIC DNA]</scope>
    <source>
        <strain evidence="2 3">JCM6368</strain>
    </source>
</reference>
<gene>
    <name evidence="2" type="ORF">RMCFA_3838</name>
</gene>
<dbReference type="AlphaFoldDB" id="A0A124E4P1"/>